<dbReference type="Proteomes" id="UP000076761">
    <property type="component" value="Unassembled WGS sequence"/>
</dbReference>
<feature type="compositionally biased region" description="Low complexity" evidence="1">
    <location>
        <begin position="153"/>
        <end position="168"/>
    </location>
</feature>
<evidence type="ECO:0000313" key="3">
    <source>
        <dbReference type="Proteomes" id="UP000076761"/>
    </source>
</evidence>
<dbReference type="InParanoid" id="A0A165V7K8"/>
<organism evidence="2 3">
    <name type="scientific">Neolentinus lepideus HHB14362 ss-1</name>
    <dbReference type="NCBI Taxonomy" id="1314782"/>
    <lineage>
        <taxon>Eukaryota</taxon>
        <taxon>Fungi</taxon>
        <taxon>Dikarya</taxon>
        <taxon>Basidiomycota</taxon>
        <taxon>Agaricomycotina</taxon>
        <taxon>Agaricomycetes</taxon>
        <taxon>Gloeophyllales</taxon>
        <taxon>Gloeophyllaceae</taxon>
        <taxon>Neolentinus</taxon>
    </lineage>
</organism>
<feature type="compositionally biased region" description="Basic and acidic residues" evidence="1">
    <location>
        <begin position="108"/>
        <end position="133"/>
    </location>
</feature>
<dbReference type="STRING" id="1314782.A0A165V7K8"/>
<feature type="compositionally biased region" description="Polar residues" evidence="1">
    <location>
        <begin position="547"/>
        <end position="567"/>
    </location>
</feature>
<sequence>MFRRVVLALSRDPFPSARCVPSQIESTDDEEDLLLAGYAAPMGQPDLNVPHLQMYPDLGEHGKNGATGKESKFYTFIHRSRSASRPVLAAARRSHSAEPVPVVSPATPHDRNSHARHISLDDDNDHHRDDPQHDVPTISPARRPSKPSRRSPSRPLSASTSVATNTTVTDHHKTLQRPRRLEGLSIPPPTFMPDVHDLTSPVASPQRRLADARAAPRSHDTPTQSRTKSPNPFTKLLRGLSSPRKSSAPLPHSRSGSPIPISNPPTRSQSPTVGVYSVPGSPRKERGRSQTCWRFFSASNSGSASGPTLHASTSSGNPGKRPAASGEKPVGHGRSGPDLFDVKADSRPKKKASVAVVSPHPMPTRAVTSPTHGRGYNGPAPTRAYTSPQQMGNANAAERDSIGTEKLGRCSPLVLGFGGKGRSKERKEKAAKLDIRVVGEPILRDLPRDKNVARATVGIGRPYTAGASTNGNGYTARVKRSSGESGSKTGHVDPKTARRLKHGSFDFERPASGSSAGGKSLDRRPTARKERERALEGHRNARVVDASVTSANANSRKHAQQIQFKSLSDTEDTVAPLPLKRRGTGTSTASHARSRGHGCNQSQMSVLPSGGSTDGREGGGSWGRNHHPPARSALQHRYRQLGAFEFEPAVPFAPPASPKNDAFPPQNGGAPLSNKTPKVNLVPSSPLIDDASSHSAPSTKAKSFDLGLGLAWAPSKIKEDAIFPHSHGMCIIRNKEREQLFMEVRAAVGEPGLQRIEKYIRRFEAGQIPLDGSSGLITRVKKILDSGPSSLSGSRTDDRVKRALTDRLVRVVEVSSAVVT</sequence>
<feature type="region of interest" description="Disordered" evidence="1">
    <location>
        <begin position="651"/>
        <end position="680"/>
    </location>
</feature>
<evidence type="ECO:0000313" key="2">
    <source>
        <dbReference type="EMBL" id="KZT29281.1"/>
    </source>
</evidence>
<feature type="compositionally biased region" description="Polar residues" evidence="1">
    <location>
        <begin position="221"/>
        <end position="232"/>
    </location>
</feature>
<feature type="compositionally biased region" description="Basic and acidic residues" evidence="1">
    <location>
        <begin position="520"/>
        <end position="539"/>
    </location>
</feature>
<feature type="compositionally biased region" description="Low complexity" evidence="1">
    <location>
        <begin position="295"/>
        <end position="306"/>
    </location>
</feature>
<name>A0A165V7K8_9AGAM</name>
<accession>A0A165V7K8</accession>
<dbReference type="EMBL" id="KV425554">
    <property type="protein sequence ID" value="KZT29281.1"/>
    <property type="molecule type" value="Genomic_DNA"/>
</dbReference>
<evidence type="ECO:0000256" key="1">
    <source>
        <dbReference type="SAM" id="MobiDB-lite"/>
    </source>
</evidence>
<feature type="region of interest" description="Disordered" evidence="1">
    <location>
        <begin position="86"/>
        <end position="388"/>
    </location>
</feature>
<proteinExistence type="predicted"/>
<feature type="region of interest" description="Disordered" evidence="1">
    <location>
        <begin position="463"/>
        <end position="629"/>
    </location>
</feature>
<feature type="compositionally biased region" description="Basic residues" evidence="1">
    <location>
        <begin position="143"/>
        <end position="152"/>
    </location>
</feature>
<reference evidence="2 3" key="1">
    <citation type="journal article" date="2016" name="Mol. Biol. Evol.">
        <title>Comparative Genomics of Early-Diverging Mushroom-Forming Fungi Provides Insights into the Origins of Lignocellulose Decay Capabilities.</title>
        <authorList>
            <person name="Nagy L.G."/>
            <person name="Riley R."/>
            <person name="Tritt A."/>
            <person name="Adam C."/>
            <person name="Daum C."/>
            <person name="Floudas D."/>
            <person name="Sun H."/>
            <person name="Yadav J.S."/>
            <person name="Pangilinan J."/>
            <person name="Larsson K.H."/>
            <person name="Matsuura K."/>
            <person name="Barry K."/>
            <person name="Labutti K."/>
            <person name="Kuo R."/>
            <person name="Ohm R.A."/>
            <person name="Bhattacharya S.S."/>
            <person name="Shirouzu T."/>
            <person name="Yoshinaga Y."/>
            <person name="Martin F.M."/>
            <person name="Grigoriev I.V."/>
            <person name="Hibbett D.S."/>
        </authorList>
    </citation>
    <scope>NUCLEOTIDE SEQUENCE [LARGE SCALE GENOMIC DNA]</scope>
    <source>
        <strain evidence="2 3">HHB14362 ss-1</strain>
    </source>
</reference>
<keyword evidence="3" id="KW-1185">Reference proteome</keyword>
<protein>
    <submittedName>
        <fullName evidence="2">Uncharacterized protein</fullName>
    </submittedName>
</protein>
<dbReference type="AlphaFoldDB" id="A0A165V7K8"/>
<gene>
    <name evidence="2" type="ORF">NEOLEDRAFT_1145059</name>
</gene>
<dbReference type="OrthoDB" id="3260940at2759"/>